<dbReference type="RefSeq" id="XP_044560201.1">
    <property type="nucleotide sequence ID" value="XM_044709011.1"/>
</dbReference>
<feature type="compositionally biased region" description="Polar residues" evidence="1">
    <location>
        <begin position="1"/>
        <end position="14"/>
    </location>
</feature>
<dbReference type="Proteomes" id="UP000444721">
    <property type="component" value="Unassembled WGS sequence"/>
</dbReference>
<reference evidence="2 3" key="1">
    <citation type="journal article" date="2019" name="Sci. Rep.">
        <title>Nanopore sequencing improves the draft genome of the human pathogenic amoeba Naegleria fowleri.</title>
        <authorList>
            <person name="Liechti N."/>
            <person name="Schurch N."/>
            <person name="Bruggmann R."/>
            <person name="Wittwer M."/>
        </authorList>
    </citation>
    <scope>NUCLEOTIDE SEQUENCE [LARGE SCALE GENOMIC DNA]</scope>
    <source>
        <strain evidence="2 3">ATCC 30894</strain>
    </source>
</reference>
<feature type="compositionally biased region" description="Low complexity" evidence="1">
    <location>
        <begin position="31"/>
        <end position="57"/>
    </location>
</feature>
<dbReference type="OMA" id="MAREPPT"/>
<feature type="region of interest" description="Disordered" evidence="1">
    <location>
        <begin position="1"/>
        <end position="75"/>
    </location>
</feature>
<evidence type="ECO:0000256" key="1">
    <source>
        <dbReference type="SAM" id="MobiDB-lite"/>
    </source>
</evidence>
<dbReference type="VEuPathDB" id="AmoebaDB:FDP41_005482"/>
<feature type="compositionally biased region" description="Pro residues" evidence="1">
    <location>
        <begin position="21"/>
        <end position="30"/>
    </location>
</feature>
<dbReference type="OrthoDB" id="10260657at2759"/>
<dbReference type="EMBL" id="VFQX01000044">
    <property type="protein sequence ID" value="KAF0975488.1"/>
    <property type="molecule type" value="Genomic_DNA"/>
</dbReference>
<sequence>MEDSNNNNSTTAKNESLHQLFPPPSPPPPLLMMMNNNNHGSQHDQQQQQPIQSQNSSPKIHHHLSNNKNKFRNSEPQSWGELLNLYRLEKSTTHDLIQKPEPIYRQTRDKSYNWREKQREINPILQQFIDPERESKYKEFEHELQIKQMNRAMDRTNCLESHFDIVTLKDKRRSSMDYDFYFSTKRVEKGKKMISDPSITKLSESKELIDRQTKLKKFKKPPKIFDDFYLIYKTHDADRLLRQELQQRDEFIKTRYDSKVRDKFHPILQTYYHNDELERVEREKEENLKRDTLLYKLSKEPETVKKLNEGKAYNIITKEIIDKEKTEELQTLIDVYEHRQPIAKVKYNYEKQLKERDEILDKRNEDRTLNTKTSTFGRREILGLTDYNILNGEKKTFSHDLKPIPVWKYVEKDSSKSSKSASPKSYQIKLR</sequence>
<dbReference type="GeneID" id="68112700"/>
<proteinExistence type="predicted"/>
<accession>A0A6A5BMW6</accession>
<name>A0A6A5BMW6_NAEFO</name>
<feature type="compositionally biased region" description="Basic residues" evidence="1">
    <location>
        <begin position="59"/>
        <end position="71"/>
    </location>
</feature>
<dbReference type="VEuPathDB" id="AmoebaDB:NF0014180"/>
<keyword evidence="3" id="KW-1185">Reference proteome</keyword>
<protein>
    <submittedName>
        <fullName evidence="2">Uncharacterized protein</fullName>
    </submittedName>
</protein>
<organism evidence="2 3">
    <name type="scientific">Naegleria fowleri</name>
    <name type="common">Brain eating amoeba</name>
    <dbReference type="NCBI Taxonomy" id="5763"/>
    <lineage>
        <taxon>Eukaryota</taxon>
        <taxon>Discoba</taxon>
        <taxon>Heterolobosea</taxon>
        <taxon>Tetramitia</taxon>
        <taxon>Eutetramitia</taxon>
        <taxon>Vahlkampfiidae</taxon>
        <taxon>Naegleria</taxon>
    </lineage>
</organism>
<dbReference type="AlphaFoldDB" id="A0A6A5BMW6"/>
<gene>
    <name evidence="2" type="ORF">FDP41_005482</name>
</gene>
<evidence type="ECO:0000313" key="3">
    <source>
        <dbReference type="Proteomes" id="UP000444721"/>
    </source>
</evidence>
<evidence type="ECO:0000313" key="2">
    <source>
        <dbReference type="EMBL" id="KAF0975488.1"/>
    </source>
</evidence>
<dbReference type="VEuPathDB" id="AmoebaDB:NfTy_066590"/>
<comment type="caution">
    <text evidence="2">The sequence shown here is derived from an EMBL/GenBank/DDBJ whole genome shotgun (WGS) entry which is preliminary data.</text>
</comment>